<dbReference type="Gene3D" id="1.10.10.10">
    <property type="entry name" value="Winged helix-like DNA-binding domain superfamily/Winged helix DNA-binding domain"/>
    <property type="match status" value="1"/>
</dbReference>
<organism evidence="2 3">
    <name type="scientific">Pagothenia borchgrevinki</name>
    <name type="common">Bald rockcod</name>
    <name type="synonym">Trematomus borchgrevinki</name>
    <dbReference type="NCBI Taxonomy" id="8213"/>
    <lineage>
        <taxon>Eukaryota</taxon>
        <taxon>Metazoa</taxon>
        <taxon>Chordata</taxon>
        <taxon>Craniata</taxon>
        <taxon>Vertebrata</taxon>
        <taxon>Euteleostomi</taxon>
        <taxon>Actinopterygii</taxon>
        <taxon>Neopterygii</taxon>
        <taxon>Teleostei</taxon>
        <taxon>Neoteleostei</taxon>
        <taxon>Acanthomorphata</taxon>
        <taxon>Eupercaria</taxon>
        <taxon>Perciformes</taxon>
        <taxon>Notothenioidei</taxon>
        <taxon>Nototheniidae</taxon>
        <taxon>Pagothenia</taxon>
    </lineage>
</organism>
<reference evidence="2 3" key="1">
    <citation type="journal article" date="2022" name="G3 (Bethesda)">
        <title>Evaluating Illumina-, Nanopore-, and PacBio-based genome assembly strategies with the bald notothen, Trematomus borchgrevinki.</title>
        <authorList>
            <person name="Rayamajhi N."/>
            <person name="Cheng C.C."/>
            <person name="Catchen J.M."/>
        </authorList>
    </citation>
    <scope>NUCLEOTIDE SEQUENCE [LARGE SCALE GENOMIC DNA]</scope>
    <source>
        <strain evidence="2">AGRC-2024</strain>
    </source>
</reference>
<keyword evidence="3" id="KW-1185">Reference proteome</keyword>
<evidence type="ECO:0000313" key="2">
    <source>
        <dbReference type="EMBL" id="KAL3049844.1"/>
    </source>
</evidence>
<comment type="caution">
    <text evidence="2">The sequence shown here is derived from an EMBL/GenBank/DDBJ whole genome shotgun (WGS) entry which is preliminary data.</text>
</comment>
<dbReference type="Gene3D" id="3.30.420.10">
    <property type="entry name" value="Ribonuclease H-like superfamily/Ribonuclease H"/>
    <property type="match status" value="1"/>
</dbReference>
<protein>
    <recommendedName>
        <fullName evidence="1">Sleeping Beauty transposase HTH domain-containing protein</fullName>
    </recommendedName>
</protein>
<dbReference type="Pfam" id="PF25787">
    <property type="entry name" value="HTH_SB"/>
    <property type="match status" value="1"/>
</dbReference>
<name>A0ABD2G7A8_PAGBO</name>
<dbReference type="InterPro" id="IPR057667">
    <property type="entry name" value="HTH_SB"/>
</dbReference>
<sequence length="141" mass="16272">MGKTKELSKDLRDKIGDLHKAGTGYKTTRKQLGEKETTVGAITKKTICNTLHHYGSNPAALQGPLLKKNMKGLLKFDNEHLNDSEKAWEKVMWSDWTKMAIFGINSKRSVWRTRKADYNPRTPSHRQAWRWKHYALGVFLC</sequence>
<dbReference type="EMBL" id="JBIYXZ010002081">
    <property type="protein sequence ID" value="KAL3049844.1"/>
    <property type="molecule type" value="Genomic_DNA"/>
</dbReference>
<evidence type="ECO:0000313" key="3">
    <source>
        <dbReference type="Proteomes" id="UP001619887"/>
    </source>
</evidence>
<evidence type="ECO:0000259" key="1">
    <source>
        <dbReference type="Pfam" id="PF25787"/>
    </source>
</evidence>
<dbReference type="AlphaFoldDB" id="A0ABD2G7A8"/>
<proteinExistence type="predicted"/>
<reference evidence="2 3" key="2">
    <citation type="journal article" date="2024" name="G3 (Bethesda)">
        <title>The genome of the cryopelagic Antarctic bald notothen, Trematomus borchgrevinki.</title>
        <authorList>
            <person name="Rayamajhi N."/>
            <person name="Rivera-Colon A.G."/>
            <person name="Minhas B.F."/>
            <person name="Cheng C.C."/>
            <person name="Catchen J.M."/>
        </authorList>
    </citation>
    <scope>NUCLEOTIDE SEQUENCE [LARGE SCALE GENOMIC DNA]</scope>
    <source>
        <strain evidence="2">AGRC-2024</strain>
    </source>
</reference>
<accession>A0ABD2G7A8</accession>
<dbReference type="Proteomes" id="UP001619887">
    <property type="component" value="Unassembled WGS sequence"/>
</dbReference>
<dbReference type="InterPro" id="IPR036397">
    <property type="entry name" value="RNaseH_sf"/>
</dbReference>
<feature type="domain" description="Sleeping Beauty transposase HTH" evidence="1">
    <location>
        <begin position="1"/>
        <end position="45"/>
    </location>
</feature>
<dbReference type="InterPro" id="IPR036388">
    <property type="entry name" value="WH-like_DNA-bd_sf"/>
</dbReference>
<gene>
    <name evidence="2" type="ORF">OYC64_011998</name>
</gene>